<keyword evidence="1" id="KW-0812">Transmembrane</keyword>
<reference evidence="3" key="1">
    <citation type="submission" date="2016-10" db="EMBL/GenBank/DDBJ databases">
        <authorList>
            <person name="Varghese N."/>
            <person name="Submissions S."/>
        </authorList>
    </citation>
    <scope>NUCLEOTIDE SEQUENCE [LARGE SCALE GENOMIC DNA]</scope>
    <source>
        <strain evidence="3">CGMCC 1.10683</strain>
    </source>
</reference>
<sequence length="40" mass="4045">MFGGIFDFIHRNARMALAVAVVTAAVGVAGAVGWITAPVS</sequence>
<dbReference type="RefSeq" id="WP_281246036.1">
    <property type="nucleotide sequence ID" value="NZ_FOZV01000002.1"/>
</dbReference>
<dbReference type="EMBL" id="FOZV01000002">
    <property type="protein sequence ID" value="SFS45245.1"/>
    <property type="molecule type" value="Genomic_DNA"/>
</dbReference>
<proteinExistence type="predicted"/>
<protein>
    <submittedName>
        <fullName evidence="2">Uncharacterized protein</fullName>
    </submittedName>
</protein>
<dbReference type="AlphaFoldDB" id="A0A1I6PYT9"/>
<organism evidence="2 3">
    <name type="scientific">Brevundimonas viscosa</name>
    <dbReference type="NCBI Taxonomy" id="871741"/>
    <lineage>
        <taxon>Bacteria</taxon>
        <taxon>Pseudomonadati</taxon>
        <taxon>Pseudomonadota</taxon>
        <taxon>Alphaproteobacteria</taxon>
        <taxon>Caulobacterales</taxon>
        <taxon>Caulobacteraceae</taxon>
        <taxon>Brevundimonas</taxon>
    </lineage>
</organism>
<evidence type="ECO:0000313" key="3">
    <source>
        <dbReference type="Proteomes" id="UP000198788"/>
    </source>
</evidence>
<keyword evidence="3" id="KW-1185">Reference proteome</keyword>
<evidence type="ECO:0000256" key="1">
    <source>
        <dbReference type="SAM" id="Phobius"/>
    </source>
</evidence>
<keyword evidence="1" id="KW-1133">Transmembrane helix</keyword>
<keyword evidence="1" id="KW-0472">Membrane</keyword>
<gene>
    <name evidence="2" type="ORF">SAMN05192570_1401</name>
</gene>
<name>A0A1I6PYT9_9CAUL</name>
<evidence type="ECO:0000313" key="2">
    <source>
        <dbReference type="EMBL" id="SFS45245.1"/>
    </source>
</evidence>
<dbReference type="STRING" id="871741.SAMN05192570_1401"/>
<dbReference type="Proteomes" id="UP000198788">
    <property type="component" value="Unassembled WGS sequence"/>
</dbReference>
<accession>A0A1I6PYT9</accession>
<feature type="transmembrane region" description="Helical" evidence="1">
    <location>
        <begin position="15"/>
        <end position="37"/>
    </location>
</feature>